<organism evidence="3 4">
    <name type="scientific">Duganella lactea</name>
    <dbReference type="NCBI Taxonomy" id="2692173"/>
    <lineage>
        <taxon>Bacteria</taxon>
        <taxon>Pseudomonadati</taxon>
        <taxon>Pseudomonadota</taxon>
        <taxon>Betaproteobacteria</taxon>
        <taxon>Burkholderiales</taxon>
        <taxon>Oxalobacteraceae</taxon>
        <taxon>Telluria group</taxon>
        <taxon>Duganella</taxon>
    </lineage>
</organism>
<accession>A0A6L8MJX8</accession>
<dbReference type="Proteomes" id="UP000474565">
    <property type="component" value="Unassembled WGS sequence"/>
</dbReference>
<feature type="signal peptide" evidence="1">
    <location>
        <begin position="1"/>
        <end position="20"/>
    </location>
</feature>
<dbReference type="GO" id="GO:0006508">
    <property type="term" value="P:proteolysis"/>
    <property type="evidence" value="ECO:0007669"/>
    <property type="project" value="InterPro"/>
</dbReference>
<dbReference type="Gene3D" id="3.90.226.10">
    <property type="entry name" value="2-enoyl-CoA Hydratase, Chain A, domain 1"/>
    <property type="match status" value="1"/>
</dbReference>
<dbReference type="InterPro" id="IPR029045">
    <property type="entry name" value="ClpP/crotonase-like_dom_sf"/>
</dbReference>
<dbReference type="InterPro" id="IPR005151">
    <property type="entry name" value="Tail-specific_protease"/>
</dbReference>
<dbReference type="EMBL" id="WWCP01000014">
    <property type="protein sequence ID" value="MYM82904.1"/>
    <property type="molecule type" value="Genomic_DNA"/>
</dbReference>
<protein>
    <recommendedName>
        <fullName evidence="2">Tail specific protease domain-containing protein</fullName>
    </recommendedName>
</protein>
<evidence type="ECO:0000313" key="3">
    <source>
        <dbReference type="EMBL" id="MYM82904.1"/>
    </source>
</evidence>
<dbReference type="SUPFAM" id="SSF52096">
    <property type="entry name" value="ClpP/crotonase"/>
    <property type="match status" value="1"/>
</dbReference>
<feature type="chain" id="PRO_5027064435" description="Tail specific protease domain-containing protein" evidence="1">
    <location>
        <begin position="21"/>
        <end position="349"/>
    </location>
</feature>
<comment type="caution">
    <text evidence="3">The sequence shown here is derived from an EMBL/GenBank/DDBJ whole genome shotgun (WGS) entry which is preliminary data.</text>
</comment>
<evidence type="ECO:0000313" key="4">
    <source>
        <dbReference type="Proteomes" id="UP000474565"/>
    </source>
</evidence>
<name>A0A6L8MJX8_9BURK</name>
<feature type="domain" description="Tail specific protease" evidence="2">
    <location>
        <begin position="80"/>
        <end position="318"/>
    </location>
</feature>
<dbReference type="SMART" id="SM00245">
    <property type="entry name" value="TSPc"/>
    <property type="match status" value="1"/>
</dbReference>
<dbReference type="CDD" id="cd07563">
    <property type="entry name" value="Peptidase_S41_IRBP"/>
    <property type="match status" value="1"/>
</dbReference>
<reference evidence="3 4" key="1">
    <citation type="submission" date="2019-12" db="EMBL/GenBank/DDBJ databases">
        <title>Novel species isolated from a subtropical stream in China.</title>
        <authorList>
            <person name="Lu H."/>
        </authorList>
    </citation>
    <scope>NUCLEOTIDE SEQUENCE [LARGE SCALE GENOMIC DNA]</scope>
    <source>
        <strain evidence="3 4">FT50W</strain>
    </source>
</reference>
<dbReference type="PANTHER" id="PTHR11261">
    <property type="entry name" value="INTERPHOTORECEPTOR RETINOID-BINDING PROTEIN"/>
    <property type="match status" value="1"/>
</dbReference>
<dbReference type="AlphaFoldDB" id="A0A6L8MJX8"/>
<evidence type="ECO:0000259" key="2">
    <source>
        <dbReference type="SMART" id="SM00245"/>
    </source>
</evidence>
<sequence>MGRICWIAAAVLMLSLGAAAQTPAPPVLDEALDAPTRAHIINEFARRLTELHVDGPRAKAAADDLRQRLARGEYEDQLTARAMAARVTRDVAAITADRHTYLEFVPYDLADERQRPPAPAAATDNYGFRKFELLDDNIGYLRITRFAPLDRGALDMAARFMDQAADSPALIIDLRDAGGDSQDMAALLASYLLVDQRSWFFRDNQIHLHDQIDRSGRVVKEYWTWGTVPGKRFGGDKPLYLLVNERTGGAAEAFAYDLQQYVKRAVVVGAPTMGDARVGAKQRISRQLQTSVAITRASNVITRDNWEGGGVQPDRMVPPASARDTALAMARAAIRSAGSPPQTSRSELR</sequence>
<dbReference type="RefSeq" id="WP_161019793.1">
    <property type="nucleotide sequence ID" value="NZ_WWCP01000014.1"/>
</dbReference>
<dbReference type="GO" id="GO:0008236">
    <property type="term" value="F:serine-type peptidase activity"/>
    <property type="evidence" value="ECO:0007669"/>
    <property type="project" value="InterPro"/>
</dbReference>
<gene>
    <name evidence="3" type="ORF">GTP44_13160</name>
</gene>
<evidence type="ECO:0000256" key="1">
    <source>
        <dbReference type="SAM" id="SignalP"/>
    </source>
</evidence>
<keyword evidence="1" id="KW-0732">Signal</keyword>
<dbReference type="PANTHER" id="PTHR11261:SF3">
    <property type="entry name" value="RETINOL-BINDING PROTEIN 3"/>
    <property type="match status" value="1"/>
</dbReference>
<proteinExistence type="predicted"/>
<dbReference type="Pfam" id="PF03572">
    <property type="entry name" value="Peptidase_S41"/>
    <property type="match status" value="1"/>
</dbReference>
<dbReference type="Gene3D" id="3.30.750.44">
    <property type="match status" value="1"/>
</dbReference>